<evidence type="ECO:0000313" key="3">
    <source>
        <dbReference type="EMBL" id="CAF1638577.1"/>
    </source>
</evidence>
<evidence type="ECO:0000259" key="2">
    <source>
        <dbReference type="Pfam" id="PF13358"/>
    </source>
</evidence>
<dbReference type="PANTHER" id="PTHR33939">
    <property type="entry name" value="PROTEIN CBG22215"/>
    <property type="match status" value="1"/>
</dbReference>
<evidence type="ECO:0000256" key="1">
    <source>
        <dbReference type="SAM" id="MobiDB-lite"/>
    </source>
</evidence>
<proteinExistence type="predicted"/>
<organism evidence="3 5">
    <name type="scientific">Didymodactylos carnosus</name>
    <dbReference type="NCBI Taxonomy" id="1234261"/>
    <lineage>
        <taxon>Eukaryota</taxon>
        <taxon>Metazoa</taxon>
        <taxon>Spiralia</taxon>
        <taxon>Gnathifera</taxon>
        <taxon>Rotifera</taxon>
        <taxon>Eurotatoria</taxon>
        <taxon>Bdelloidea</taxon>
        <taxon>Philodinida</taxon>
        <taxon>Philodinidae</taxon>
        <taxon>Didymodactylos</taxon>
    </lineage>
</organism>
<dbReference type="AlphaFoldDB" id="A0A816DP74"/>
<dbReference type="Proteomes" id="UP000681722">
    <property type="component" value="Unassembled WGS sequence"/>
</dbReference>
<gene>
    <name evidence="3" type="ORF">GPM918_LOCUS44794</name>
    <name evidence="4" type="ORF">SRO942_LOCUS46836</name>
</gene>
<dbReference type="Proteomes" id="UP000663829">
    <property type="component" value="Unassembled WGS sequence"/>
</dbReference>
<dbReference type="PANTHER" id="PTHR33939:SF1">
    <property type="entry name" value="DUF4371 DOMAIN-CONTAINING PROTEIN"/>
    <property type="match status" value="1"/>
</dbReference>
<evidence type="ECO:0000313" key="4">
    <source>
        <dbReference type="EMBL" id="CAF4547101.1"/>
    </source>
</evidence>
<feature type="non-terminal residue" evidence="3">
    <location>
        <position position="1"/>
    </location>
</feature>
<feature type="domain" description="Tc1-like transposase DDE" evidence="2">
    <location>
        <begin position="43"/>
        <end position="238"/>
    </location>
</feature>
<dbReference type="EMBL" id="CAJNOQ010046365">
    <property type="protein sequence ID" value="CAF1638577.1"/>
    <property type="molecule type" value="Genomic_DNA"/>
</dbReference>
<feature type="region of interest" description="Disordered" evidence="1">
    <location>
        <begin position="283"/>
        <end position="308"/>
    </location>
</feature>
<evidence type="ECO:0000313" key="5">
    <source>
        <dbReference type="Proteomes" id="UP000663829"/>
    </source>
</evidence>
<dbReference type="Gene3D" id="3.30.420.10">
    <property type="entry name" value="Ribonuclease H-like superfamily/Ribonuclease H"/>
    <property type="match status" value="1"/>
</dbReference>
<dbReference type="InterPro" id="IPR038717">
    <property type="entry name" value="Tc1-like_DDE_dom"/>
</dbReference>
<keyword evidence="5" id="KW-1185">Reference proteome</keyword>
<dbReference type="GO" id="GO:0003676">
    <property type="term" value="F:nucleic acid binding"/>
    <property type="evidence" value="ECO:0007669"/>
    <property type="project" value="InterPro"/>
</dbReference>
<dbReference type="OrthoDB" id="10039611at2759"/>
<protein>
    <recommendedName>
        <fullName evidence="2">Tc1-like transposase DDE domain-containing protein</fullName>
    </recommendedName>
</protein>
<name>A0A816DP74_9BILA</name>
<dbReference type="InterPro" id="IPR036397">
    <property type="entry name" value="RNaseH_sf"/>
</dbReference>
<accession>A0A816DP74</accession>
<dbReference type="EMBL" id="CAJOBC010114941">
    <property type="protein sequence ID" value="CAF4547101.1"/>
    <property type="molecule type" value="Genomic_DNA"/>
</dbReference>
<sequence>KRLGFSYKQTSKVPVPLDAPSFVSQRAAYFRRIDDLRASGAHIYWHDETWVNVGEEKRSIWLDEANVGRIRKGDGKGKRLAISAMINEEGFHKDSVDIFTCAVDHNMNSKHFLEWISRSASQLRQKHSKDERIALIIDNATWHNVLTVESSPPKRAWPKAKLHQWLKDHDIPFDQRMKNSELRDIAFSHVPRKEYLTNIAASEFDVEIIRLPIKHCCFNPIELCWAQLKGHVRRHNTSFRLSDIQRLSNEYIDSLSDCSQYIEHAKKAEDVFKLGDNFVEETIDPELVDEDEEEEDPFWINSNDEEDS</sequence>
<comment type="caution">
    <text evidence="3">The sequence shown here is derived from an EMBL/GenBank/DDBJ whole genome shotgun (WGS) entry which is preliminary data.</text>
</comment>
<reference evidence="3" key="1">
    <citation type="submission" date="2021-02" db="EMBL/GenBank/DDBJ databases">
        <authorList>
            <person name="Nowell W R."/>
        </authorList>
    </citation>
    <scope>NUCLEOTIDE SEQUENCE</scope>
</reference>
<dbReference type="Pfam" id="PF13358">
    <property type="entry name" value="DDE_3"/>
    <property type="match status" value="1"/>
</dbReference>